<keyword evidence="1" id="KW-1133">Transmembrane helix</keyword>
<gene>
    <name evidence="2" type="ORF">DES51_10340</name>
</gene>
<keyword evidence="1" id="KW-0812">Transmembrane</keyword>
<keyword evidence="3" id="KW-1185">Reference proteome</keyword>
<accession>A0A318KRT4</accession>
<organism evidence="2 3">
    <name type="scientific">Dielma fastidiosa</name>
    <dbReference type="NCBI Taxonomy" id="1034346"/>
    <lineage>
        <taxon>Bacteria</taxon>
        <taxon>Bacillati</taxon>
        <taxon>Bacillota</taxon>
        <taxon>Erysipelotrichia</taxon>
        <taxon>Erysipelotrichales</taxon>
        <taxon>Erysipelotrichaceae</taxon>
        <taxon>Dielma</taxon>
    </lineage>
</organism>
<proteinExistence type="predicted"/>
<evidence type="ECO:0008006" key="4">
    <source>
        <dbReference type="Google" id="ProtNLM"/>
    </source>
</evidence>
<feature type="transmembrane region" description="Helical" evidence="1">
    <location>
        <begin position="280"/>
        <end position="299"/>
    </location>
</feature>
<feature type="transmembrane region" description="Helical" evidence="1">
    <location>
        <begin position="320"/>
        <end position="341"/>
    </location>
</feature>
<dbReference type="InterPro" id="IPR007813">
    <property type="entry name" value="PilN"/>
</dbReference>
<evidence type="ECO:0000313" key="3">
    <source>
        <dbReference type="Proteomes" id="UP000247612"/>
    </source>
</evidence>
<keyword evidence="1" id="KW-0472">Membrane</keyword>
<name>A0A318KRT4_9FIRM</name>
<dbReference type="STRING" id="1034346.GCA_000313565_02137"/>
<reference evidence="2 3" key="1">
    <citation type="submission" date="2018-05" db="EMBL/GenBank/DDBJ databases">
        <title>Genomic Encyclopedia of Type Strains, Phase IV (KMG-IV): sequencing the most valuable type-strain genomes for metagenomic binning, comparative biology and taxonomic classification.</title>
        <authorList>
            <person name="Goeker M."/>
        </authorList>
    </citation>
    <scope>NUCLEOTIDE SEQUENCE [LARGE SCALE GENOMIC DNA]</scope>
    <source>
        <strain evidence="2 3">JC118</strain>
    </source>
</reference>
<dbReference type="RefSeq" id="WP_022938439.1">
    <property type="nucleotide sequence ID" value="NZ_CABKRQ010000005.1"/>
</dbReference>
<evidence type="ECO:0000313" key="2">
    <source>
        <dbReference type="EMBL" id="PXX80449.1"/>
    </source>
</evidence>
<dbReference type="Proteomes" id="UP000247612">
    <property type="component" value="Unassembled WGS sequence"/>
</dbReference>
<protein>
    <recommendedName>
        <fullName evidence="4">Fimbrial assembly protein PilN</fullName>
    </recommendedName>
</protein>
<comment type="caution">
    <text evidence="2">The sequence shown here is derived from an EMBL/GenBank/DDBJ whole genome shotgun (WGS) entry which is preliminary data.</text>
</comment>
<dbReference type="EMBL" id="QJKH01000003">
    <property type="protein sequence ID" value="PXX80449.1"/>
    <property type="molecule type" value="Genomic_DNA"/>
</dbReference>
<evidence type="ECO:0000256" key="1">
    <source>
        <dbReference type="SAM" id="Phobius"/>
    </source>
</evidence>
<dbReference type="AlphaFoldDB" id="A0A318KRT4"/>
<sequence>MILVILFEGQYIRFYQFSDNPHDLELKKSSVIDLNEKEIYNDDVYDLTKLETIVRDEVKKQKYPRKNVKILLNNRQLILRELSVPMGNEDETQTMVANEMIMSLNLSNDYVVTYTKLGNTNENGIEEQRVFASAIQEKTLAGYKQMMKACRLRCSSIQTSTANLLQYLCTVEKDKTVLFVEYNTDHVRSFLFEKGNFILLRTLKDIIEYRDEEAFTQSLFDNIAKMDQFQFTRNRYQPIEEIQIFGNNPNLETFKKLNQDSGRPITLLDKPIMMRTISNYYQVLAGACALFDTHTIGFLPAYGKKSKSREKIKNKSKNRLLMTAVVSLLLMGLACGSAFAYDYYLQSKLNEITAQITQREVPLQEANQIINEFSSVNSLDQTLTSIQDMKDLTVKLTPAVSALLTWNKSGDIQIASAAYANQVLELNGIAVNNTDCAAYARLLDNSGLFYTVSYTGFEAREGGYEFVMTAILKGSGE</sequence>
<dbReference type="Pfam" id="PF05137">
    <property type="entry name" value="PilN"/>
    <property type="match status" value="1"/>
</dbReference>